<dbReference type="PANTHER" id="PTHR37018:SF1">
    <property type="entry name" value="CULTURE SPECIFIC PROTEIN, PUTATIVE (AFU_ORTHOLOGUE AFUA_2G00130)-RELATED"/>
    <property type="match status" value="1"/>
</dbReference>
<feature type="domain" description="ATP-grasp" evidence="2">
    <location>
        <begin position="170"/>
        <end position="375"/>
    </location>
</feature>
<dbReference type="PANTHER" id="PTHR37018">
    <property type="entry name" value="CULTURE SPECIFIC PROTEIN, PUTATIVE (AFU_ORTHOLOGUE AFUA_2G00130)-RELATED"/>
    <property type="match status" value="1"/>
</dbReference>
<evidence type="ECO:0000313" key="3">
    <source>
        <dbReference type="EMBL" id="WTW61711.1"/>
    </source>
</evidence>
<name>A0AAU2V3V7_9ACTN</name>
<sequence>MSGTLPGFRERLATALTGAPDTPLVFLGNFEVEQQWAHGEHTLPRLSASAADAVVNHMDEFALLLGDERDHVILKSRPDEAYLAFLAGLGVRLPRLHVAAGQDPGRTVTEDALEDPALLADLTALAASGCPITAHGVSVREELLARATGLSVAAPDAATCKAVNSKVYSRRVADELGLRQPRGWACTTLAELADAFEAAARDEERRYVVKEAFGVSGKGIAVLESRRRGDRILSVVTRQAQRAGHDRVAFVVEEWVAKQGDLNYQFTVARDGGVCFDFVKEQLTDNGVHKGHRMPARLTDAQLDVVRDTAERLGKRLAADGYFGVVGVDAMVDPAGELYPVVEINARNNMSTYQVRLQERFVGPGQIAVARHYPVKSTEPLPFERAGALLDGLLFDRGRGTGLLVNNYATVNAGFPTDGGRPAAPVAGRLYGLLVADSDDGIDALDTEITARLAAGRDTGA</sequence>
<dbReference type="GO" id="GO:0005524">
    <property type="term" value="F:ATP binding"/>
    <property type="evidence" value="ECO:0007669"/>
    <property type="project" value="UniProtKB-UniRule"/>
</dbReference>
<dbReference type="Pfam" id="PF18604">
    <property type="entry name" value="PreAtp-grasp"/>
    <property type="match status" value="1"/>
</dbReference>
<dbReference type="AlphaFoldDB" id="A0AAU2V3V7"/>
<dbReference type="InterPro" id="IPR053269">
    <property type="entry name" value="Asp-Met_ligase"/>
</dbReference>
<dbReference type="InterPro" id="IPR011761">
    <property type="entry name" value="ATP-grasp"/>
</dbReference>
<evidence type="ECO:0000256" key="1">
    <source>
        <dbReference type="PROSITE-ProRule" id="PRU00409"/>
    </source>
</evidence>
<dbReference type="InterPro" id="IPR003806">
    <property type="entry name" value="ATP-grasp_PylC-type"/>
</dbReference>
<dbReference type="InterPro" id="IPR040754">
    <property type="entry name" value="PreAtp-grasp"/>
</dbReference>
<proteinExistence type="predicted"/>
<gene>
    <name evidence="3" type="ORF">OG549_14175</name>
</gene>
<protein>
    <submittedName>
        <fullName evidence="3">ATP-grasp domain-containing protein</fullName>
    </submittedName>
</protein>
<accession>A0AAU2V3V7</accession>
<dbReference type="SUPFAM" id="SSF56059">
    <property type="entry name" value="Glutathione synthetase ATP-binding domain-like"/>
    <property type="match status" value="1"/>
</dbReference>
<organism evidence="3">
    <name type="scientific">Streptomyces sp. NBC_00003</name>
    <dbReference type="NCBI Taxonomy" id="2903608"/>
    <lineage>
        <taxon>Bacteria</taxon>
        <taxon>Bacillati</taxon>
        <taxon>Actinomycetota</taxon>
        <taxon>Actinomycetes</taxon>
        <taxon>Kitasatosporales</taxon>
        <taxon>Streptomycetaceae</taxon>
        <taxon>Streptomyces</taxon>
    </lineage>
</organism>
<keyword evidence="1" id="KW-0547">Nucleotide-binding</keyword>
<dbReference type="GO" id="GO:0046872">
    <property type="term" value="F:metal ion binding"/>
    <property type="evidence" value="ECO:0007669"/>
    <property type="project" value="InterPro"/>
</dbReference>
<dbReference type="PROSITE" id="PS50975">
    <property type="entry name" value="ATP_GRASP"/>
    <property type="match status" value="1"/>
</dbReference>
<keyword evidence="1" id="KW-0067">ATP-binding</keyword>
<dbReference type="Gene3D" id="3.30.470.20">
    <property type="entry name" value="ATP-grasp fold, B domain"/>
    <property type="match status" value="1"/>
</dbReference>
<reference evidence="3" key="1">
    <citation type="submission" date="2022-10" db="EMBL/GenBank/DDBJ databases">
        <title>The complete genomes of actinobacterial strains from the NBC collection.</title>
        <authorList>
            <person name="Joergensen T.S."/>
            <person name="Alvarez Arevalo M."/>
            <person name="Sterndorff E.B."/>
            <person name="Faurdal D."/>
            <person name="Vuksanovic O."/>
            <person name="Mourched A.-S."/>
            <person name="Charusanti P."/>
            <person name="Shaw S."/>
            <person name="Blin K."/>
            <person name="Weber T."/>
        </authorList>
    </citation>
    <scope>NUCLEOTIDE SEQUENCE</scope>
    <source>
        <strain evidence="3">NBC_00003</strain>
    </source>
</reference>
<evidence type="ECO:0000259" key="2">
    <source>
        <dbReference type="PROSITE" id="PS50975"/>
    </source>
</evidence>
<dbReference type="EMBL" id="CP108318">
    <property type="protein sequence ID" value="WTW61711.1"/>
    <property type="molecule type" value="Genomic_DNA"/>
</dbReference>
<dbReference type="Pfam" id="PF02655">
    <property type="entry name" value="ATP-grasp_3"/>
    <property type="match status" value="1"/>
</dbReference>